<keyword evidence="4" id="KW-1185">Reference proteome</keyword>
<dbReference type="OrthoDB" id="103184at2759"/>
<evidence type="ECO:0000313" key="4">
    <source>
        <dbReference type="Proteomes" id="UP000006643"/>
    </source>
</evidence>
<dbReference type="Pfam" id="PF08240">
    <property type="entry name" value="ADH_N"/>
    <property type="match status" value="1"/>
</dbReference>
<dbReference type="eggNOG" id="KOG1198">
    <property type="taxonomic scope" value="Eukaryota"/>
</dbReference>
<dbReference type="Proteomes" id="UP000006643">
    <property type="component" value="Unassembled WGS sequence"/>
</dbReference>
<dbReference type="SUPFAM" id="SSF50129">
    <property type="entry name" value="GroES-like"/>
    <property type="match status" value="1"/>
</dbReference>
<dbReference type="GO" id="GO:0016491">
    <property type="term" value="F:oxidoreductase activity"/>
    <property type="evidence" value="ECO:0007669"/>
    <property type="project" value="InterPro"/>
</dbReference>
<dbReference type="InterPro" id="IPR013154">
    <property type="entry name" value="ADH-like_N"/>
</dbReference>
<dbReference type="VEuPathDB" id="FungiDB:PITG_03501"/>
<dbReference type="HOGENOM" id="CLU_377905_0_0_1"/>
<feature type="region of interest" description="Disordered" evidence="1">
    <location>
        <begin position="395"/>
        <end position="506"/>
    </location>
</feature>
<dbReference type="SMART" id="SM00829">
    <property type="entry name" value="PKS_ER"/>
    <property type="match status" value="1"/>
</dbReference>
<dbReference type="AlphaFoldDB" id="D0MXS2"/>
<dbReference type="EMBL" id="DS028121">
    <property type="protein sequence ID" value="EEY65970.1"/>
    <property type="molecule type" value="Genomic_DNA"/>
</dbReference>
<feature type="region of interest" description="Disordered" evidence="1">
    <location>
        <begin position="525"/>
        <end position="655"/>
    </location>
</feature>
<feature type="compositionally biased region" description="Basic and acidic residues" evidence="1">
    <location>
        <begin position="595"/>
        <end position="619"/>
    </location>
</feature>
<dbReference type="InterPro" id="IPR020843">
    <property type="entry name" value="ER"/>
</dbReference>
<dbReference type="InterPro" id="IPR011032">
    <property type="entry name" value="GroES-like_sf"/>
</dbReference>
<dbReference type="PANTHER" id="PTHR11695:SF294">
    <property type="entry name" value="RETICULON-4-INTERACTING PROTEIN 1, MITOCHONDRIAL"/>
    <property type="match status" value="1"/>
</dbReference>
<evidence type="ECO:0000259" key="2">
    <source>
        <dbReference type="SMART" id="SM00829"/>
    </source>
</evidence>
<feature type="compositionally biased region" description="Basic and acidic residues" evidence="1">
    <location>
        <begin position="642"/>
        <end position="655"/>
    </location>
</feature>
<dbReference type="RefSeq" id="XP_002906569.1">
    <property type="nucleotide sequence ID" value="XM_002906523.1"/>
</dbReference>
<dbReference type="Pfam" id="PF13602">
    <property type="entry name" value="ADH_zinc_N_2"/>
    <property type="match status" value="1"/>
</dbReference>
<proteinExistence type="predicted"/>
<accession>D0MXS2</accession>
<feature type="compositionally biased region" description="Basic residues" evidence="1">
    <location>
        <begin position="562"/>
        <end position="574"/>
    </location>
</feature>
<reference evidence="4" key="1">
    <citation type="journal article" date="2009" name="Nature">
        <title>Genome sequence and analysis of the Irish potato famine pathogen Phytophthora infestans.</title>
        <authorList>
            <consortium name="The Broad Institute Genome Sequencing Platform"/>
            <person name="Haas B.J."/>
            <person name="Kamoun S."/>
            <person name="Zody M.C."/>
            <person name="Jiang R.H."/>
            <person name="Handsaker R.E."/>
            <person name="Cano L.M."/>
            <person name="Grabherr M."/>
            <person name="Kodira C.D."/>
            <person name="Raffaele S."/>
            <person name="Torto-Alalibo T."/>
            <person name="Bozkurt T.O."/>
            <person name="Ah-Fong A.M."/>
            <person name="Alvarado L."/>
            <person name="Anderson V.L."/>
            <person name="Armstrong M.R."/>
            <person name="Avrova A."/>
            <person name="Baxter L."/>
            <person name="Beynon J."/>
            <person name="Boevink P.C."/>
            <person name="Bollmann S.R."/>
            <person name="Bos J.I."/>
            <person name="Bulone V."/>
            <person name="Cai G."/>
            <person name="Cakir C."/>
            <person name="Carrington J.C."/>
            <person name="Chawner M."/>
            <person name="Conti L."/>
            <person name="Costanzo S."/>
            <person name="Ewan R."/>
            <person name="Fahlgren N."/>
            <person name="Fischbach M.A."/>
            <person name="Fugelstad J."/>
            <person name="Gilroy E.M."/>
            <person name="Gnerre S."/>
            <person name="Green P.J."/>
            <person name="Grenville-Briggs L.J."/>
            <person name="Griffith J."/>
            <person name="Grunwald N.J."/>
            <person name="Horn K."/>
            <person name="Horner N.R."/>
            <person name="Hu C.H."/>
            <person name="Huitema E."/>
            <person name="Jeong D.H."/>
            <person name="Jones A.M."/>
            <person name="Jones J.D."/>
            <person name="Jones R.W."/>
            <person name="Karlsson E.K."/>
            <person name="Kunjeti S.G."/>
            <person name="Lamour K."/>
            <person name="Liu Z."/>
            <person name="Ma L."/>
            <person name="Maclean D."/>
            <person name="Chibucos M.C."/>
            <person name="McDonald H."/>
            <person name="McWalters J."/>
            <person name="Meijer H.J."/>
            <person name="Morgan W."/>
            <person name="Morris P.F."/>
            <person name="Munro C.A."/>
            <person name="O'Neill K."/>
            <person name="Ospina-Giraldo M."/>
            <person name="Pinzon A."/>
            <person name="Pritchard L."/>
            <person name="Ramsahoye B."/>
            <person name="Ren Q."/>
            <person name="Restrepo S."/>
            <person name="Roy S."/>
            <person name="Sadanandom A."/>
            <person name="Savidor A."/>
            <person name="Schornack S."/>
            <person name="Schwartz D.C."/>
            <person name="Schumann U.D."/>
            <person name="Schwessinger B."/>
            <person name="Seyer L."/>
            <person name="Sharpe T."/>
            <person name="Silvar C."/>
            <person name="Song J."/>
            <person name="Studholme D.J."/>
            <person name="Sykes S."/>
            <person name="Thines M."/>
            <person name="van de Vondervoort P.J."/>
            <person name="Phuntumart V."/>
            <person name="Wawra S."/>
            <person name="Weide R."/>
            <person name="Win J."/>
            <person name="Young C."/>
            <person name="Zhou S."/>
            <person name="Fry W."/>
            <person name="Meyers B.C."/>
            <person name="van West P."/>
            <person name="Ristaino J."/>
            <person name="Govers F."/>
            <person name="Birch P.R."/>
            <person name="Whisson S.C."/>
            <person name="Judelson H.S."/>
            <person name="Nusbaum C."/>
        </authorList>
    </citation>
    <scope>NUCLEOTIDE SEQUENCE [LARGE SCALE GENOMIC DNA]</scope>
    <source>
        <strain evidence="4">T30-4</strain>
    </source>
</reference>
<dbReference type="InterPro" id="IPR050700">
    <property type="entry name" value="YIM1/Zinc_Alcohol_DH_Fams"/>
</dbReference>
<evidence type="ECO:0000313" key="3">
    <source>
        <dbReference type="EMBL" id="EEY65970.1"/>
    </source>
</evidence>
<dbReference type="Gene3D" id="3.40.50.720">
    <property type="entry name" value="NAD(P)-binding Rossmann-like Domain"/>
    <property type="match status" value="1"/>
</dbReference>
<dbReference type="InParanoid" id="D0MXS2"/>
<sequence>MSFPKTYRAYQYENYGSLANELKLHDGIPQAELGPQQVRIKVRDAAVNAIDRMVMEGLGQIFLGKAPSDRQPFNIGCDCSGEVVEIGTAAKRLKVGDAIYAMTPFTAFGTLAEYLVLDEDYVALKPKTLDFKEAAAVPSVALTAYAGMTTGRFITILPMTKPVKESEFGAQLVGEVHNTDPSAEKLATITKYIESGKVKPIIDTVYPFEKVLDAYAKLKTYHARGKLVVECTSTYRKSNQSSSRSETWRIMRYNSASNSAPRTPFRAMPRFARRDAMPHHHVPEAKETSPIVDRLRLQLNRTVRRTVTEAVDAVWAAFEDELTQVATLPPITPAVDDYEVFYDCCSRLAKFIESNMDTTPGFLEQMDRLILACHSGVMGRSVLTKDLRIRRGSKMRNETEHANTKTGQLRARKPVIPPPSGSRGMMDEASDEELKVTATVGTESRQWATRKRLSTKNHSPPTLPPSKRVKRSMTSEFGRGKDGSNEGMTQQEADKETKKRRSVRPLSMRAVAVRRTPRRMTSLRQLVNGFEDGEDNDSKAKKSRGHGAAAGSTRQESLTVKTGRKTRRSFKNFVKRTSGVRESIKRDAGYQTRSKLREKAQLSEKTDTTESEQDTHGIEENDPDTGIVSEPSERGTAPNGKQARDESPSKCDNDVVTKVNGVADNEEELESKTNPRVLEHASKVTAVKNCDFKGQKTRRNKLAERTHLNRRTTLYRWETLSYQFQDFATQECEH</sequence>
<dbReference type="Gene3D" id="3.90.180.10">
    <property type="entry name" value="Medium-chain alcohol dehydrogenases, catalytic domain"/>
    <property type="match status" value="2"/>
</dbReference>
<organism evidence="3 4">
    <name type="scientific">Phytophthora infestans (strain T30-4)</name>
    <name type="common">Potato late blight agent</name>
    <dbReference type="NCBI Taxonomy" id="403677"/>
    <lineage>
        <taxon>Eukaryota</taxon>
        <taxon>Sar</taxon>
        <taxon>Stramenopiles</taxon>
        <taxon>Oomycota</taxon>
        <taxon>Peronosporomycetes</taxon>
        <taxon>Peronosporales</taxon>
        <taxon>Peronosporaceae</taxon>
        <taxon>Phytophthora</taxon>
    </lineage>
</organism>
<name>D0MXS2_PHYIT</name>
<protein>
    <submittedName>
        <fullName evidence="3">Alcohol dehydrogenase, putative</fullName>
    </submittedName>
</protein>
<dbReference type="CDD" id="cd05289">
    <property type="entry name" value="MDR_like_2"/>
    <property type="match status" value="1"/>
</dbReference>
<dbReference type="PANTHER" id="PTHR11695">
    <property type="entry name" value="ALCOHOL DEHYDROGENASE RELATED"/>
    <property type="match status" value="1"/>
</dbReference>
<gene>
    <name evidence="3" type="ORF">PITG_03501</name>
</gene>
<evidence type="ECO:0000256" key="1">
    <source>
        <dbReference type="SAM" id="MobiDB-lite"/>
    </source>
</evidence>
<dbReference type="GeneID" id="9467464"/>
<feature type="domain" description="Enoyl reductase (ER)" evidence="2">
    <location>
        <begin position="16"/>
        <end position="229"/>
    </location>
</feature>
<dbReference type="KEGG" id="pif:PITG_03501"/>